<dbReference type="InterPro" id="IPR030655">
    <property type="entry name" value="NifH/chlL_CS"/>
</dbReference>
<dbReference type="GO" id="GO:0016163">
    <property type="term" value="F:nitrogenase activity"/>
    <property type="evidence" value="ECO:0007669"/>
    <property type="project" value="UniProtKB-EC"/>
</dbReference>
<dbReference type="SUPFAM" id="SSF53807">
    <property type="entry name" value="Helical backbone' metal receptor"/>
    <property type="match status" value="1"/>
</dbReference>
<dbReference type="GO" id="GO:0046872">
    <property type="term" value="F:metal ion binding"/>
    <property type="evidence" value="ECO:0007669"/>
    <property type="project" value="UniProtKB-KW"/>
</dbReference>
<keyword evidence="9 13" id="KW-0408">Iron</keyword>
<reference evidence="16 17" key="1">
    <citation type="submission" date="2020-04" db="EMBL/GenBank/DDBJ databases">
        <title>Genomic insights into acetone-butanol-ethanol (ABE) fermentation by sequencing solventogenic clostridia strains.</title>
        <authorList>
            <person name="Brown S."/>
        </authorList>
    </citation>
    <scope>NUCLEOTIDE SEQUENCE [LARGE SCALE GENOMIC DNA]</scope>
    <source>
        <strain evidence="16 17">DJ011</strain>
    </source>
</reference>
<dbReference type="GO" id="GO:0005524">
    <property type="term" value="F:ATP binding"/>
    <property type="evidence" value="ECO:0007669"/>
    <property type="project" value="UniProtKB-KW"/>
</dbReference>
<evidence type="ECO:0000256" key="11">
    <source>
        <dbReference type="ARBA" id="ARBA00023231"/>
    </source>
</evidence>
<comment type="function">
    <text evidence="2">The key enzymatic reactions in nitrogen fixation are catalyzed by the nitrogenase complex, which has 2 components: the iron protein and the molybdenum-iron protein.</text>
</comment>
<name>A0A923E7U4_CLOTT</name>
<dbReference type="Pfam" id="PF00148">
    <property type="entry name" value="Oxidored_nitro"/>
    <property type="match status" value="1"/>
</dbReference>
<dbReference type="Gene3D" id="3.40.50.300">
    <property type="entry name" value="P-loop containing nucleotide triphosphate hydrolases"/>
    <property type="match status" value="1"/>
</dbReference>
<evidence type="ECO:0000256" key="6">
    <source>
        <dbReference type="ARBA" id="ARBA00022723"/>
    </source>
</evidence>
<dbReference type="PANTHER" id="PTHR42864">
    <property type="entry name" value="LIGHT-INDEPENDENT PROTOCHLOROPHYLLIDE REDUCTASE IRON-SULFUR ATP-BINDING PROTEIN"/>
    <property type="match status" value="1"/>
</dbReference>
<evidence type="ECO:0000256" key="7">
    <source>
        <dbReference type="ARBA" id="ARBA00022741"/>
    </source>
</evidence>
<evidence type="ECO:0000256" key="14">
    <source>
        <dbReference type="SAM" id="Coils"/>
    </source>
</evidence>
<dbReference type="PROSITE" id="PS00090">
    <property type="entry name" value="NITROGENASE_1_2"/>
    <property type="match status" value="1"/>
</dbReference>
<evidence type="ECO:0000313" key="17">
    <source>
        <dbReference type="Proteomes" id="UP000563151"/>
    </source>
</evidence>
<dbReference type="EC" id="1.18.6.1" evidence="5"/>
<evidence type="ECO:0000256" key="5">
    <source>
        <dbReference type="ARBA" id="ARBA00012773"/>
    </source>
</evidence>
<proteinExistence type="inferred from homology"/>
<keyword evidence="10 13" id="KW-0411">Iron-sulfur</keyword>
<comment type="subunit">
    <text evidence="4">Homodimer.</text>
</comment>
<keyword evidence="8 13" id="KW-0067">ATP-binding</keyword>
<dbReference type="InterPro" id="IPR000318">
    <property type="entry name" value="Nase_comp1_CS"/>
</dbReference>
<evidence type="ECO:0000256" key="1">
    <source>
        <dbReference type="ARBA" id="ARBA00001966"/>
    </source>
</evidence>
<dbReference type="PROSITE" id="PS00746">
    <property type="entry name" value="NIFH_FRXC_1"/>
    <property type="match status" value="1"/>
</dbReference>
<feature type="coiled-coil region" evidence="14">
    <location>
        <begin position="561"/>
        <end position="588"/>
    </location>
</feature>
<evidence type="ECO:0000256" key="2">
    <source>
        <dbReference type="ARBA" id="ARBA00002234"/>
    </source>
</evidence>
<dbReference type="InterPro" id="IPR000392">
    <property type="entry name" value="NifH/frxC"/>
</dbReference>
<keyword evidence="7 13" id="KW-0547">Nucleotide-binding</keyword>
<dbReference type="Proteomes" id="UP000563151">
    <property type="component" value="Unassembled WGS sequence"/>
</dbReference>
<evidence type="ECO:0000259" key="15">
    <source>
        <dbReference type="Pfam" id="PF00148"/>
    </source>
</evidence>
<evidence type="ECO:0000256" key="9">
    <source>
        <dbReference type="ARBA" id="ARBA00023004"/>
    </source>
</evidence>
<feature type="domain" description="Nitrogenase/oxidoreductase component 1" evidence="15">
    <location>
        <begin position="310"/>
        <end position="705"/>
    </location>
</feature>
<keyword evidence="6 13" id="KW-0479">Metal-binding</keyword>
<sequence>MKQVAIYGKGGIGKSTISSNLSAALSKKNKKVLQIGCDPKHDSTRLLLGGRKINTVLDYIRDVAPDKYKLGDILWEGYNGIHCVEAGGPNPGVGCAGRGILTTFDLLQRLHIKNKQYDIVLYDVLGDVVCGGFAVPLRHEYADEVYIVTSGEFMSIYAANNILRGLRNYDGTMKRVGGLIFNKRGVEHEEERIERFAEAVKLPICEVFPRSDEFTYSEKVGLPLVEIKGSKVANGFLNLADKVIKESILYEALPLTDEKLEEVVLQSKVKYFIKEKENIFKMKKQEKEEENNFEEFLSKNVVLREPLHGCAFNGAVNVAIQIEDAVTIAHGPRSCAHISYQTISSVGRRGFFERGELMPVQINPSLVSSEMNEGVMVFGGIEQLKKKVEEVKEKGKALFVITTCPAGIIGDDVDSVKEMSTENKPVIPIKTDGNITGDYLQGMINAYLEIARGLIKKNVKKEENTVNILSEKFIARNTEKNFNTMKKLLNSIGVSINCRFICKTKAEDIQNFMKADLNILAYEDYMGRLIQKFFQKEYDANFFKSPFPVGFSETKQWIKDIAKYFNKEELVENLIKDYERNYEEEIQEIKPYLKGKKIMIITYNHQLDWILETALELEMDIVKVCVLNYCSENLFKSKFENMLNIELQYNQEKRIGDIKELKPDIIISNYASTNLDEKAVIDTIPMCPDVGFFSGLNLVKRWAGLFKLNLKEGWRKDEKLFSKYYAR</sequence>
<comment type="catalytic activity">
    <reaction evidence="12">
        <text>N2 + 8 reduced [2Fe-2S]-[ferredoxin] + 16 ATP + 16 H2O = H2 + 8 oxidized [2Fe-2S]-[ferredoxin] + 2 NH4(+) + 16 ADP + 16 phosphate + 6 H(+)</text>
        <dbReference type="Rhea" id="RHEA:21448"/>
        <dbReference type="Rhea" id="RHEA-COMP:10000"/>
        <dbReference type="Rhea" id="RHEA-COMP:10001"/>
        <dbReference type="ChEBI" id="CHEBI:15377"/>
        <dbReference type="ChEBI" id="CHEBI:15378"/>
        <dbReference type="ChEBI" id="CHEBI:17997"/>
        <dbReference type="ChEBI" id="CHEBI:18276"/>
        <dbReference type="ChEBI" id="CHEBI:28938"/>
        <dbReference type="ChEBI" id="CHEBI:30616"/>
        <dbReference type="ChEBI" id="CHEBI:33737"/>
        <dbReference type="ChEBI" id="CHEBI:33738"/>
        <dbReference type="ChEBI" id="CHEBI:43474"/>
        <dbReference type="ChEBI" id="CHEBI:456216"/>
        <dbReference type="EC" id="1.18.6.1"/>
    </reaction>
</comment>
<dbReference type="PROSITE" id="PS51026">
    <property type="entry name" value="NIFH_FRXC_3"/>
    <property type="match status" value="1"/>
</dbReference>
<dbReference type="SUPFAM" id="SSF52540">
    <property type="entry name" value="P-loop containing nucleoside triphosphate hydrolases"/>
    <property type="match status" value="1"/>
</dbReference>
<dbReference type="CDD" id="cd02040">
    <property type="entry name" value="NifH"/>
    <property type="match status" value="1"/>
</dbReference>
<dbReference type="AlphaFoldDB" id="A0A923E7U4"/>
<dbReference type="InterPro" id="IPR000510">
    <property type="entry name" value="Nase/OxRdtase_comp1"/>
</dbReference>
<evidence type="ECO:0000256" key="8">
    <source>
        <dbReference type="ARBA" id="ARBA00022840"/>
    </source>
</evidence>
<keyword evidence="13" id="KW-0560">Oxidoreductase</keyword>
<comment type="cofactor">
    <cofactor evidence="1">
        <name>[4Fe-4S] cluster</name>
        <dbReference type="ChEBI" id="CHEBI:49883"/>
    </cofactor>
</comment>
<comment type="similarity">
    <text evidence="3 13">Belongs to the NifH/BchL/ChlL family.</text>
</comment>
<evidence type="ECO:0000256" key="3">
    <source>
        <dbReference type="ARBA" id="ARBA00005504"/>
    </source>
</evidence>
<dbReference type="PANTHER" id="PTHR42864:SF2">
    <property type="entry name" value="LIGHT-INDEPENDENT PROTOCHLOROPHYLLIDE REDUCTASE IRON-SULFUR ATP-BINDING PROTEIN"/>
    <property type="match status" value="1"/>
</dbReference>
<evidence type="ECO:0000256" key="10">
    <source>
        <dbReference type="ARBA" id="ARBA00023014"/>
    </source>
</evidence>
<keyword evidence="17" id="KW-1185">Reference proteome</keyword>
<keyword evidence="13" id="KW-0004">4Fe-4S</keyword>
<dbReference type="Gene3D" id="3.40.50.1980">
    <property type="entry name" value="Nitrogenase molybdenum iron protein domain"/>
    <property type="match status" value="1"/>
</dbReference>
<evidence type="ECO:0000256" key="12">
    <source>
        <dbReference type="ARBA" id="ARBA00047967"/>
    </source>
</evidence>
<protein>
    <recommendedName>
        <fullName evidence="5">nitrogenase</fullName>
        <ecNumber evidence="5">1.18.6.1</ecNumber>
    </recommendedName>
</protein>
<dbReference type="PROSITE" id="PS00692">
    <property type="entry name" value="NIFH_FRXC_2"/>
    <property type="match status" value="1"/>
</dbReference>
<dbReference type="Pfam" id="PF00142">
    <property type="entry name" value="Fer4_NifH"/>
    <property type="match status" value="1"/>
</dbReference>
<comment type="caution">
    <text evidence="16">The sequence shown here is derived from an EMBL/GenBank/DDBJ whole genome shotgun (WGS) entry which is preliminary data.</text>
</comment>
<keyword evidence="14" id="KW-0175">Coiled coil</keyword>
<evidence type="ECO:0000256" key="4">
    <source>
        <dbReference type="ARBA" id="ARBA00011738"/>
    </source>
</evidence>
<evidence type="ECO:0000256" key="13">
    <source>
        <dbReference type="RuleBase" id="RU003688"/>
    </source>
</evidence>
<evidence type="ECO:0000313" key="16">
    <source>
        <dbReference type="EMBL" id="MBC2398038.1"/>
    </source>
</evidence>
<dbReference type="Gene3D" id="3.40.50.12380">
    <property type="entry name" value="Nitrogenase MoFe cofactor biosynthesis protein NifE, C-terminal"/>
    <property type="match status" value="1"/>
</dbReference>
<dbReference type="EMBL" id="JAAZWO010000009">
    <property type="protein sequence ID" value="MBC2398038.1"/>
    <property type="molecule type" value="Genomic_DNA"/>
</dbReference>
<organism evidence="16 17">
    <name type="scientific">Clostridium tetanomorphum</name>
    <dbReference type="NCBI Taxonomy" id="1553"/>
    <lineage>
        <taxon>Bacteria</taxon>
        <taxon>Bacillati</taxon>
        <taxon>Bacillota</taxon>
        <taxon>Clostridia</taxon>
        <taxon>Eubacteriales</taxon>
        <taxon>Clostridiaceae</taxon>
        <taxon>Clostridium</taxon>
    </lineage>
</organism>
<dbReference type="PRINTS" id="PR00091">
    <property type="entry name" value="NITROGNASEII"/>
</dbReference>
<keyword evidence="11" id="KW-0535">Nitrogen fixation</keyword>
<accession>A0A923E7U4</accession>
<dbReference type="InterPro" id="IPR027417">
    <property type="entry name" value="P-loop_NTPase"/>
</dbReference>
<dbReference type="GO" id="GO:0051539">
    <property type="term" value="F:4 iron, 4 sulfur cluster binding"/>
    <property type="evidence" value="ECO:0007669"/>
    <property type="project" value="UniProtKB-KW"/>
</dbReference>
<gene>
    <name evidence="16" type="ORF">HGG79_09655</name>
</gene>